<dbReference type="Pfam" id="PF12860">
    <property type="entry name" value="PAS_7"/>
    <property type="match status" value="1"/>
</dbReference>
<feature type="region of interest" description="Disordered" evidence="1">
    <location>
        <begin position="196"/>
        <end position="217"/>
    </location>
</feature>
<gene>
    <name evidence="3" type="ORF">RB2654_13705</name>
</gene>
<dbReference type="STRING" id="314271.RB2654_13705"/>
<feature type="transmembrane region" description="Helical" evidence="2">
    <location>
        <begin position="6"/>
        <end position="27"/>
    </location>
</feature>
<dbReference type="InterPro" id="IPR035965">
    <property type="entry name" value="PAS-like_dom_sf"/>
</dbReference>
<evidence type="ECO:0000313" key="4">
    <source>
        <dbReference type="Proteomes" id="UP000002931"/>
    </source>
</evidence>
<evidence type="ECO:0000256" key="1">
    <source>
        <dbReference type="SAM" id="MobiDB-lite"/>
    </source>
</evidence>
<dbReference type="eggNOG" id="COG2205">
    <property type="taxonomic scope" value="Bacteria"/>
</dbReference>
<comment type="caution">
    <text evidence="3">The sequence shown here is derived from an EMBL/GenBank/DDBJ whole genome shotgun (WGS) entry which is preliminary data.</text>
</comment>
<dbReference type="Proteomes" id="UP000002931">
    <property type="component" value="Unassembled WGS sequence"/>
</dbReference>
<proteinExistence type="predicted"/>
<dbReference type="RefSeq" id="WP_008332542.1">
    <property type="nucleotide sequence ID" value="NZ_CH902578.1"/>
</dbReference>
<sequence>MTTLLAIALVFVAFLVAFAVLLFIGLFDRRPSGGIRQVSVGERGAITFVFENESLLDATTSARDLLTSAPHRGTDWARLSILLEPRFPGLEAWIFELADLGAMERVSNDGTSLLRAEWHDGLARITLTSTGVDDTEIGPDKYAVAALNRELDTLRAATDRTPFPIWQEDASGVITWCNRAYLDLADSMEEGGQSYKWPPTRLFAGPTAEDSSDAESRRERMALTPTGEETRHWFEVETRLNGDGQICTAIPADDLVKAEVSRTEFVTTLSKTFASLPIGLAIFSRSRELAMFNPALLDLTTLPVDFLVSKPSLAAFLDRLREMQMMPEPKDYKSWRQRISDLVDAARNGTYEESWTLPGGQTYRVTGRPHPDGAVAFLFEDISAEIGLARRYRAEIETAQATLDALPSAIAVFSTSGVLTLSNSHYAGLWVPEDGSDPSTMPIYEAVELWREAALPSAVWDQIKGAVGHAGPRETVETGISLKDGRSLICRVVPLPRGFTLIEFAQVTAGESRDENDGFARFPMPSRSVVGVGN</sequence>
<keyword evidence="2" id="KW-0472">Membrane</keyword>
<organism evidence="3 4">
    <name type="scientific">Maritimibacter alkaliphilus HTCC2654</name>
    <dbReference type="NCBI Taxonomy" id="314271"/>
    <lineage>
        <taxon>Bacteria</taxon>
        <taxon>Pseudomonadati</taxon>
        <taxon>Pseudomonadota</taxon>
        <taxon>Alphaproteobacteria</taxon>
        <taxon>Rhodobacterales</taxon>
        <taxon>Roseobacteraceae</taxon>
        <taxon>Maritimibacter</taxon>
    </lineage>
</organism>
<evidence type="ECO:0000256" key="2">
    <source>
        <dbReference type="SAM" id="Phobius"/>
    </source>
</evidence>
<keyword evidence="2" id="KW-1133">Transmembrane helix</keyword>
<protein>
    <recommendedName>
        <fullName evidence="5">PAS domain-containing protein</fullName>
    </recommendedName>
</protein>
<keyword evidence="4" id="KW-1185">Reference proteome</keyword>
<keyword evidence="2" id="KW-0812">Transmembrane</keyword>
<name>A3VGE0_9RHOB</name>
<dbReference type="SUPFAM" id="SSF55785">
    <property type="entry name" value="PYP-like sensor domain (PAS domain)"/>
    <property type="match status" value="1"/>
</dbReference>
<dbReference type="AlphaFoldDB" id="A3VGE0"/>
<evidence type="ECO:0008006" key="5">
    <source>
        <dbReference type="Google" id="ProtNLM"/>
    </source>
</evidence>
<dbReference type="EMBL" id="AAMT01000008">
    <property type="protein sequence ID" value="EAQ12345.1"/>
    <property type="molecule type" value="Genomic_DNA"/>
</dbReference>
<dbReference type="HOGENOM" id="CLU_039930_0_0_5"/>
<accession>A3VGE0</accession>
<reference evidence="3 4" key="1">
    <citation type="journal article" date="2010" name="J. Bacteriol.">
        <title>Genome sequences of Pelagibaca bermudensis HTCC2601T and Maritimibacter alkaliphilus HTCC2654T, the type strains of two marine Roseobacter genera.</title>
        <authorList>
            <person name="Thrash J.C."/>
            <person name="Cho J.C."/>
            <person name="Ferriera S."/>
            <person name="Johnson J."/>
            <person name="Vergin K.L."/>
            <person name="Giovannoni S.J."/>
        </authorList>
    </citation>
    <scope>NUCLEOTIDE SEQUENCE [LARGE SCALE GENOMIC DNA]</scope>
    <source>
        <strain evidence="3 4">HTCC2654</strain>
    </source>
</reference>
<dbReference type="OrthoDB" id="9797304at2"/>
<evidence type="ECO:0000313" key="3">
    <source>
        <dbReference type="EMBL" id="EAQ12345.1"/>
    </source>
</evidence>